<gene>
    <name evidence="3" type="ORF">Val02_12190</name>
</gene>
<feature type="compositionally biased region" description="Low complexity" evidence="1">
    <location>
        <begin position="16"/>
        <end position="32"/>
    </location>
</feature>
<keyword evidence="4" id="KW-1185">Reference proteome</keyword>
<dbReference type="Proteomes" id="UP000619260">
    <property type="component" value="Unassembled WGS sequence"/>
</dbReference>
<name>A0A8J3YI23_9ACTN</name>
<protein>
    <submittedName>
        <fullName evidence="3">Uncharacterized protein</fullName>
    </submittedName>
</protein>
<evidence type="ECO:0000256" key="2">
    <source>
        <dbReference type="SAM" id="Phobius"/>
    </source>
</evidence>
<dbReference type="AlphaFoldDB" id="A0A8J3YI23"/>
<keyword evidence="2" id="KW-1133">Transmembrane helix</keyword>
<comment type="caution">
    <text evidence="3">The sequence shown here is derived from an EMBL/GenBank/DDBJ whole genome shotgun (WGS) entry which is preliminary data.</text>
</comment>
<feature type="compositionally biased region" description="Low complexity" evidence="1">
    <location>
        <begin position="118"/>
        <end position="133"/>
    </location>
</feature>
<organism evidence="3 4">
    <name type="scientific">Virgisporangium aliadipatigenens</name>
    <dbReference type="NCBI Taxonomy" id="741659"/>
    <lineage>
        <taxon>Bacteria</taxon>
        <taxon>Bacillati</taxon>
        <taxon>Actinomycetota</taxon>
        <taxon>Actinomycetes</taxon>
        <taxon>Micromonosporales</taxon>
        <taxon>Micromonosporaceae</taxon>
        <taxon>Virgisporangium</taxon>
    </lineage>
</organism>
<dbReference type="EMBL" id="BOPF01000003">
    <property type="protein sequence ID" value="GIJ44333.1"/>
    <property type="molecule type" value="Genomic_DNA"/>
</dbReference>
<evidence type="ECO:0000313" key="4">
    <source>
        <dbReference type="Proteomes" id="UP000619260"/>
    </source>
</evidence>
<feature type="transmembrane region" description="Helical" evidence="2">
    <location>
        <begin position="146"/>
        <end position="168"/>
    </location>
</feature>
<evidence type="ECO:0000256" key="1">
    <source>
        <dbReference type="SAM" id="MobiDB-lite"/>
    </source>
</evidence>
<keyword evidence="2" id="KW-0812">Transmembrane</keyword>
<feature type="compositionally biased region" description="Gly residues" evidence="1">
    <location>
        <begin position="100"/>
        <end position="117"/>
    </location>
</feature>
<evidence type="ECO:0000313" key="3">
    <source>
        <dbReference type="EMBL" id="GIJ44333.1"/>
    </source>
</evidence>
<keyword evidence="2" id="KW-0472">Membrane</keyword>
<proteinExistence type="predicted"/>
<reference evidence="3" key="1">
    <citation type="submission" date="2021-01" db="EMBL/GenBank/DDBJ databases">
        <title>Whole genome shotgun sequence of Virgisporangium aliadipatigenens NBRC 105644.</title>
        <authorList>
            <person name="Komaki H."/>
            <person name="Tamura T."/>
        </authorList>
    </citation>
    <scope>NUCLEOTIDE SEQUENCE</scope>
    <source>
        <strain evidence="3">NBRC 105644</strain>
    </source>
</reference>
<feature type="region of interest" description="Disordered" evidence="1">
    <location>
        <begin position="1"/>
        <end position="133"/>
    </location>
</feature>
<accession>A0A8J3YI23</accession>
<feature type="compositionally biased region" description="Low complexity" evidence="1">
    <location>
        <begin position="70"/>
        <end position="85"/>
    </location>
</feature>
<dbReference type="RefSeq" id="WP_203897885.1">
    <property type="nucleotide sequence ID" value="NZ_BOPF01000003.1"/>
</dbReference>
<feature type="compositionally biased region" description="Gly residues" evidence="1">
    <location>
        <begin position="1"/>
        <end position="15"/>
    </location>
</feature>
<sequence length="449" mass="45698">MHGGPAATGGQGGPAASGAAGAEAAEGAAQSGLLWPKSPTIENPLVTPSAPPVGPLGSDGPAHYPPQAPGAPGFAGPGAPVTGAPMFGAPVSGVPASGPPTGGGPEFGGPPGFGAPQGFGQAPFGTDPTGAPVFGAPPPARRRGPLIALLLVVFVLLAAGTVGGIVWLSRDGSADEPTASGSPKPMKPAKYKEWLASVDSTLAPLYKQIVDATTVEDVKRTASAAAEATRAERQKFIEQVPPVNVQSAHAQMGTSLTLVADDLLTLTTAPYCTFNAARLAVGQGTGGSAVRAGAEAIAASDPGAGYKVGTFLPQPPTLKVERPANGFLFKTPATARGGGDLRFENNTTADYLVVVVEEGANVAFGSVYVHSGGGKAGMTDVPDRKYTLYYATGTDWDADNGLFLKDCKLRHHPEAVESKGSIWTFQMPDPARRYSNIDEITPDKFPTWK</sequence>